<dbReference type="Pfam" id="PF00171">
    <property type="entry name" value="Aldedh"/>
    <property type="match status" value="1"/>
</dbReference>
<proteinExistence type="inferred from homology"/>
<dbReference type="Proteomes" id="UP000249754">
    <property type="component" value="Unassembled WGS sequence"/>
</dbReference>
<dbReference type="InterPro" id="IPR016162">
    <property type="entry name" value="Ald_DH_N"/>
</dbReference>
<dbReference type="PANTHER" id="PTHR43353:SF5">
    <property type="entry name" value="SUCCINATE-SEMIALDEHYDE DEHYDROGENASE, MITOCHONDRIAL"/>
    <property type="match status" value="1"/>
</dbReference>
<keyword evidence="2 4" id="KW-0560">Oxidoreductase</keyword>
<comment type="similarity">
    <text evidence="1 4">Belongs to the aldehyde dehydrogenase family.</text>
</comment>
<dbReference type="InterPro" id="IPR016163">
    <property type="entry name" value="Ald_DH_C"/>
</dbReference>
<accession>A0A327SNK7</accession>
<dbReference type="Gene3D" id="3.40.309.10">
    <property type="entry name" value="Aldehyde Dehydrogenase, Chain A, domain 2"/>
    <property type="match status" value="1"/>
</dbReference>
<dbReference type="InterPro" id="IPR015590">
    <property type="entry name" value="Aldehyde_DH_dom"/>
</dbReference>
<name>A0A327SNK7_9SPHI</name>
<evidence type="ECO:0000313" key="7">
    <source>
        <dbReference type="EMBL" id="RAJ27277.1"/>
    </source>
</evidence>
<evidence type="ECO:0000256" key="2">
    <source>
        <dbReference type="ARBA" id="ARBA00023002"/>
    </source>
</evidence>
<dbReference type="FunFam" id="3.40.309.10:FF:000004">
    <property type="entry name" value="Succinate-semialdehyde dehydrogenase I"/>
    <property type="match status" value="1"/>
</dbReference>
<dbReference type="PROSITE" id="PS00687">
    <property type="entry name" value="ALDEHYDE_DEHYDR_GLU"/>
    <property type="match status" value="1"/>
</dbReference>
<evidence type="ECO:0000256" key="1">
    <source>
        <dbReference type="ARBA" id="ARBA00009986"/>
    </source>
</evidence>
<dbReference type="InterPro" id="IPR050740">
    <property type="entry name" value="Aldehyde_DH_Superfamily"/>
</dbReference>
<comment type="caution">
    <text evidence="7">The sequence shown here is derived from an EMBL/GenBank/DDBJ whole genome shotgun (WGS) entry which is preliminary data.</text>
</comment>
<gene>
    <name evidence="7" type="ORF">LY11_03568</name>
</gene>
<dbReference type="SUPFAM" id="SSF53720">
    <property type="entry name" value="ALDH-like"/>
    <property type="match status" value="1"/>
</dbReference>
<dbReference type="CDD" id="cd07103">
    <property type="entry name" value="ALDH_F5_SSADH_GabD"/>
    <property type="match status" value="1"/>
</dbReference>
<sequence length="494" mass="54125">MPYHGLIYTSIGLIAPNYSIFVTVHLYLNYKNMETIKVYNPSTGNLIDECANLSEQEVKIAVDLTVNAFPSWSKKLAAERSVLLRQWHDLIKADKEVFAELLTAENGKCLSESRGEIDYGLGFIEWYAEEAKRLYGDTIPTHDPNGAVIVTKNPIGPTAAITPWNFPFMMITRKIATALAAGCTMIIKPAEDTPLTAIKLLAYARKAGIPEGVFELVTGDPKMIGQIFTADARIRKISFTGSTQIGKLLAEQSAATLKKLTMELGGNAPFIIFDDANIENAVKGLVSAKLRNSGQVCISPNRIYVQQTCYDQVIALLKASVSQIRVDDGLQEEFVVGPLINQKAIDKVQALISTTVKQGAKVIYGGKVHAKGGLFYEPTILTELTDDMDINQTEIFGPVCAVYSFDNEEEVIARANHTEYGLVAYAYTESLGRAFRLSQRIESGMVILNSGSVGTASVPFGGIKESGYGREGSYYGIEEYVEVKYTLFSGLKLQ</sequence>
<keyword evidence="5" id="KW-0472">Membrane</keyword>
<dbReference type="PANTHER" id="PTHR43353">
    <property type="entry name" value="SUCCINATE-SEMIALDEHYDE DEHYDROGENASE, MITOCHONDRIAL"/>
    <property type="match status" value="1"/>
</dbReference>
<evidence type="ECO:0000313" key="8">
    <source>
        <dbReference type="Proteomes" id="UP000249754"/>
    </source>
</evidence>
<dbReference type="EMBL" id="QLLR01000020">
    <property type="protein sequence ID" value="RAJ27277.1"/>
    <property type="molecule type" value="Genomic_DNA"/>
</dbReference>
<evidence type="ECO:0000256" key="3">
    <source>
        <dbReference type="PROSITE-ProRule" id="PRU10007"/>
    </source>
</evidence>
<feature type="active site" evidence="3">
    <location>
        <position position="263"/>
    </location>
</feature>
<dbReference type="InterPro" id="IPR016161">
    <property type="entry name" value="Ald_DH/histidinol_DH"/>
</dbReference>
<reference evidence="7 8" key="1">
    <citation type="submission" date="2018-06" db="EMBL/GenBank/DDBJ databases">
        <title>Genomic Encyclopedia of Archaeal and Bacterial Type Strains, Phase II (KMG-II): from individual species to whole genera.</title>
        <authorList>
            <person name="Goeker M."/>
        </authorList>
    </citation>
    <scope>NUCLEOTIDE SEQUENCE [LARGE SCALE GENOMIC DNA]</scope>
    <source>
        <strain evidence="7 8">DSM 14825</strain>
    </source>
</reference>
<dbReference type="FunFam" id="3.40.605.10:FF:000005">
    <property type="entry name" value="Succinate-semialdehyde dehydrogenase I"/>
    <property type="match status" value="1"/>
</dbReference>
<protein>
    <submittedName>
        <fullName evidence="7">Succinate-semialdehyde dehydrogenase/glutarate-semialdehyde dehydrogenase</fullName>
    </submittedName>
</protein>
<keyword evidence="5" id="KW-0812">Transmembrane</keyword>
<evidence type="ECO:0000256" key="5">
    <source>
        <dbReference type="SAM" id="Phobius"/>
    </source>
</evidence>
<evidence type="ECO:0000259" key="6">
    <source>
        <dbReference type="Pfam" id="PF00171"/>
    </source>
</evidence>
<dbReference type="GO" id="GO:0004777">
    <property type="term" value="F:succinate-semialdehyde dehydrogenase (NAD+) activity"/>
    <property type="evidence" value="ECO:0007669"/>
    <property type="project" value="TreeGrafter"/>
</dbReference>
<keyword evidence="5" id="KW-1133">Transmembrane helix</keyword>
<feature type="domain" description="Aldehyde dehydrogenase" evidence="6">
    <location>
        <begin position="32"/>
        <end position="485"/>
    </location>
</feature>
<dbReference type="InterPro" id="IPR029510">
    <property type="entry name" value="Ald_DH_CS_GLU"/>
</dbReference>
<dbReference type="GO" id="GO:0009450">
    <property type="term" value="P:gamma-aminobutyric acid catabolic process"/>
    <property type="evidence" value="ECO:0007669"/>
    <property type="project" value="TreeGrafter"/>
</dbReference>
<feature type="transmembrane region" description="Helical" evidence="5">
    <location>
        <begin position="6"/>
        <end position="28"/>
    </location>
</feature>
<organism evidence="7 8">
    <name type="scientific">Pedobacter cryoconitis</name>
    <dbReference type="NCBI Taxonomy" id="188932"/>
    <lineage>
        <taxon>Bacteria</taxon>
        <taxon>Pseudomonadati</taxon>
        <taxon>Bacteroidota</taxon>
        <taxon>Sphingobacteriia</taxon>
        <taxon>Sphingobacteriales</taxon>
        <taxon>Sphingobacteriaceae</taxon>
        <taxon>Pedobacter</taxon>
    </lineage>
</organism>
<evidence type="ECO:0000256" key="4">
    <source>
        <dbReference type="RuleBase" id="RU003345"/>
    </source>
</evidence>
<dbReference type="AlphaFoldDB" id="A0A327SNK7"/>
<dbReference type="Gene3D" id="3.40.605.10">
    <property type="entry name" value="Aldehyde Dehydrogenase, Chain A, domain 1"/>
    <property type="match status" value="1"/>
</dbReference>